<dbReference type="Proteomes" id="UP000325517">
    <property type="component" value="Chromosome"/>
</dbReference>
<dbReference type="RefSeq" id="WP_151700086.1">
    <property type="nucleotide sequence ID" value="NZ_CP031223.1"/>
</dbReference>
<keyword evidence="2" id="KW-1185">Reference proteome</keyword>
<evidence type="ECO:0000313" key="1">
    <source>
        <dbReference type="EMBL" id="QFF99156.1"/>
    </source>
</evidence>
<organism evidence="1 2">
    <name type="scientific">Psychrobacillus glaciei</name>
    <dbReference type="NCBI Taxonomy" id="2283160"/>
    <lineage>
        <taxon>Bacteria</taxon>
        <taxon>Bacillati</taxon>
        <taxon>Bacillota</taxon>
        <taxon>Bacilli</taxon>
        <taxon>Bacillales</taxon>
        <taxon>Bacillaceae</taxon>
        <taxon>Psychrobacillus</taxon>
    </lineage>
</organism>
<dbReference type="AlphaFoldDB" id="A0A5J6SML8"/>
<dbReference type="KEGG" id="psyo:PB01_10120"/>
<name>A0A5J6SML8_9BACI</name>
<accession>A0A5J6SML8</accession>
<dbReference type="OrthoDB" id="2937691at2"/>
<protein>
    <submittedName>
        <fullName evidence="1">Uncharacterized protein</fullName>
    </submittedName>
</protein>
<dbReference type="EMBL" id="CP031223">
    <property type="protein sequence ID" value="QFF99156.1"/>
    <property type="molecule type" value="Genomic_DNA"/>
</dbReference>
<evidence type="ECO:0000313" key="2">
    <source>
        <dbReference type="Proteomes" id="UP000325517"/>
    </source>
</evidence>
<reference evidence="1 2" key="1">
    <citation type="submission" date="2018-07" db="EMBL/GenBank/DDBJ databases">
        <title>Complete genome sequence of Psychrobacillus sp. PB01, isolated from iceberg, and comparative genome analysis of Psychrobacillus strains.</title>
        <authorList>
            <person name="Lee P.C."/>
        </authorList>
    </citation>
    <scope>NUCLEOTIDE SEQUENCE [LARGE SCALE GENOMIC DNA]</scope>
    <source>
        <strain evidence="1 2">PB01</strain>
    </source>
</reference>
<sequence>MKLKHNALHQWQKDHNKRVAEFHNIHANQLANGENGTSWLAKIERFVYLKGNALLQKMK</sequence>
<proteinExistence type="predicted"/>
<gene>
    <name evidence="1" type="ORF">PB01_10120</name>
</gene>